<keyword evidence="7" id="KW-0479">Metal-binding</keyword>
<organism evidence="15">
    <name type="scientific">Homalodisca liturata</name>
    <dbReference type="NCBI Taxonomy" id="320908"/>
    <lineage>
        <taxon>Eukaryota</taxon>
        <taxon>Metazoa</taxon>
        <taxon>Ecdysozoa</taxon>
        <taxon>Arthropoda</taxon>
        <taxon>Hexapoda</taxon>
        <taxon>Insecta</taxon>
        <taxon>Pterygota</taxon>
        <taxon>Neoptera</taxon>
        <taxon>Paraneoptera</taxon>
        <taxon>Hemiptera</taxon>
        <taxon>Auchenorrhyncha</taxon>
        <taxon>Membracoidea</taxon>
        <taxon>Cicadellidae</taxon>
        <taxon>Cicadellinae</taxon>
        <taxon>Proconiini</taxon>
        <taxon>Homalodisca</taxon>
    </lineage>
</organism>
<dbReference type="InterPro" id="IPR001128">
    <property type="entry name" value="Cyt_P450"/>
</dbReference>
<evidence type="ECO:0000256" key="4">
    <source>
        <dbReference type="ARBA" id="ARBA00004406"/>
    </source>
</evidence>
<evidence type="ECO:0000256" key="9">
    <source>
        <dbReference type="ARBA" id="ARBA00022848"/>
    </source>
</evidence>
<evidence type="ECO:0000313" key="15">
    <source>
        <dbReference type="EMBL" id="JAS71654.1"/>
    </source>
</evidence>
<dbReference type="GO" id="GO:0005789">
    <property type="term" value="C:endoplasmic reticulum membrane"/>
    <property type="evidence" value="ECO:0007669"/>
    <property type="project" value="UniProtKB-SubCell"/>
</dbReference>
<dbReference type="Gene3D" id="1.10.630.10">
    <property type="entry name" value="Cytochrome P450"/>
    <property type="match status" value="1"/>
</dbReference>
<feature type="transmembrane region" description="Helical" evidence="14">
    <location>
        <begin position="7"/>
        <end position="27"/>
    </location>
</feature>
<evidence type="ECO:0000256" key="13">
    <source>
        <dbReference type="ARBA" id="ARBA00023136"/>
    </source>
</evidence>
<comment type="similarity">
    <text evidence="5">Belongs to the cytochrome P450 family.</text>
</comment>
<keyword evidence="9" id="KW-0492">Microsome</keyword>
<dbReference type="InterPro" id="IPR002402">
    <property type="entry name" value="Cyt_P450_E_grp-II"/>
</dbReference>
<dbReference type="PRINTS" id="PR00464">
    <property type="entry name" value="EP450II"/>
</dbReference>
<keyword evidence="13 14" id="KW-0472">Membrane</keyword>
<dbReference type="PANTHER" id="PTHR24292:SF84">
    <property type="entry name" value="CYTOCHROME P450 28A5-RELATED"/>
    <property type="match status" value="1"/>
</dbReference>
<name>A0A1B6HAF1_9HEMI</name>
<evidence type="ECO:0000256" key="10">
    <source>
        <dbReference type="ARBA" id="ARBA00023002"/>
    </source>
</evidence>
<dbReference type="GO" id="GO:0004497">
    <property type="term" value="F:monooxygenase activity"/>
    <property type="evidence" value="ECO:0007669"/>
    <property type="project" value="UniProtKB-KW"/>
</dbReference>
<dbReference type="GO" id="GO:0016705">
    <property type="term" value="F:oxidoreductase activity, acting on paired donors, with incorporation or reduction of molecular oxygen"/>
    <property type="evidence" value="ECO:0007669"/>
    <property type="project" value="InterPro"/>
</dbReference>
<dbReference type="SUPFAM" id="SSF48264">
    <property type="entry name" value="Cytochrome P450"/>
    <property type="match status" value="1"/>
</dbReference>
<dbReference type="AlphaFoldDB" id="A0A1B6HAF1"/>
<evidence type="ECO:0000256" key="3">
    <source>
        <dbReference type="ARBA" id="ARBA00004174"/>
    </source>
</evidence>
<dbReference type="InterPro" id="IPR050476">
    <property type="entry name" value="Insect_CytP450_Detox"/>
</dbReference>
<gene>
    <name evidence="16" type="ORF">g.27039</name>
    <name evidence="15" type="ORF">g.27045</name>
</gene>
<evidence type="ECO:0000256" key="14">
    <source>
        <dbReference type="SAM" id="Phobius"/>
    </source>
</evidence>
<keyword evidence="10" id="KW-0560">Oxidoreductase</keyword>
<dbReference type="GO" id="GO:0005506">
    <property type="term" value="F:iron ion binding"/>
    <property type="evidence" value="ECO:0007669"/>
    <property type="project" value="InterPro"/>
</dbReference>
<evidence type="ECO:0000256" key="11">
    <source>
        <dbReference type="ARBA" id="ARBA00023004"/>
    </source>
</evidence>
<accession>A0A1B6HAF1</accession>
<evidence type="ECO:0000256" key="6">
    <source>
        <dbReference type="ARBA" id="ARBA00022617"/>
    </source>
</evidence>
<comment type="cofactor">
    <cofactor evidence="1">
        <name>heme</name>
        <dbReference type="ChEBI" id="CHEBI:30413"/>
    </cofactor>
</comment>
<reference evidence="15" key="1">
    <citation type="submission" date="2015-11" db="EMBL/GenBank/DDBJ databases">
        <title>De novo transcriptome assembly of four potential Pierce s Disease insect vectors from Arizona vineyards.</title>
        <authorList>
            <person name="Tassone E.E."/>
        </authorList>
    </citation>
    <scope>NUCLEOTIDE SEQUENCE</scope>
</reference>
<comment type="function">
    <text evidence="2">May be involved in the metabolism of insect hormones and in the breakdown of synthetic insecticides.</text>
</comment>
<dbReference type="InterPro" id="IPR036396">
    <property type="entry name" value="Cyt_P450_sf"/>
</dbReference>
<evidence type="ECO:0000256" key="1">
    <source>
        <dbReference type="ARBA" id="ARBA00001971"/>
    </source>
</evidence>
<proteinExistence type="inferred from homology"/>
<dbReference type="Pfam" id="PF00067">
    <property type="entry name" value="p450"/>
    <property type="match status" value="1"/>
</dbReference>
<keyword evidence="11" id="KW-0408">Iron</keyword>
<keyword evidence="12" id="KW-0503">Monooxygenase</keyword>
<comment type="subcellular location">
    <subcellularLocation>
        <location evidence="4">Endoplasmic reticulum membrane</location>
        <topology evidence="4">Peripheral membrane protein</topology>
    </subcellularLocation>
    <subcellularLocation>
        <location evidence="3">Microsome membrane</location>
        <topology evidence="3">Peripheral membrane protein</topology>
    </subcellularLocation>
</comment>
<sequence>MAIITDYFFIDILLVLTPLVYILVWYLTNNNNYWSKRGVPNIRKELFLGILTGKQSQADSVLELYKTFGGERYGGFFQLRKPILMIRDPELIHKVLVKDFTCFHDRDLPELNYDPLSANLFSLKGQAWRTLRSKLIPTFSSGKIKGMFDQVIMSTENLIESLEGGAGYGVSDVESKAALSAFTLDVIASCAFGIHLSAQSPDFNKFKTVVKNIFTPSPLQVVRFLLVILMPKLAEKLNLRPFPNEVGDYFIGLTRATMKHRKDNNIKRNDYFQLLLTLKEQEEGGKHVGLTTSDVTDEDADVEAHYTADSNVQFSSSDNKRLFTEEVICANSFIFLIGSESISNTIGLVL</sequence>
<evidence type="ECO:0000313" key="16">
    <source>
        <dbReference type="EMBL" id="JAS74620.1"/>
    </source>
</evidence>
<dbReference type="GO" id="GO:0020037">
    <property type="term" value="F:heme binding"/>
    <property type="evidence" value="ECO:0007669"/>
    <property type="project" value="InterPro"/>
</dbReference>
<keyword evidence="6" id="KW-0349">Heme</keyword>
<protein>
    <recommendedName>
        <fullName evidence="17">Cytochrome P450</fullName>
    </recommendedName>
</protein>
<dbReference type="EMBL" id="GECU01036052">
    <property type="protein sequence ID" value="JAS71654.1"/>
    <property type="molecule type" value="Transcribed_RNA"/>
</dbReference>
<dbReference type="PANTHER" id="PTHR24292">
    <property type="entry name" value="CYTOCHROME P450"/>
    <property type="match status" value="1"/>
</dbReference>
<evidence type="ECO:0008006" key="17">
    <source>
        <dbReference type="Google" id="ProtNLM"/>
    </source>
</evidence>
<evidence type="ECO:0000256" key="7">
    <source>
        <dbReference type="ARBA" id="ARBA00022723"/>
    </source>
</evidence>
<keyword evidence="14" id="KW-1133">Transmembrane helix</keyword>
<evidence type="ECO:0000256" key="12">
    <source>
        <dbReference type="ARBA" id="ARBA00023033"/>
    </source>
</evidence>
<keyword evidence="14" id="KW-0812">Transmembrane</keyword>
<evidence type="ECO:0000256" key="8">
    <source>
        <dbReference type="ARBA" id="ARBA00022824"/>
    </source>
</evidence>
<evidence type="ECO:0000256" key="2">
    <source>
        <dbReference type="ARBA" id="ARBA00003690"/>
    </source>
</evidence>
<dbReference type="EMBL" id="GECU01033086">
    <property type="protein sequence ID" value="JAS74620.1"/>
    <property type="molecule type" value="Transcribed_RNA"/>
</dbReference>
<evidence type="ECO:0000256" key="5">
    <source>
        <dbReference type="ARBA" id="ARBA00010617"/>
    </source>
</evidence>
<keyword evidence="8" id="KW-0256">Endoplasmic reticulum</keyword>